<protein>
    <submittedName>
        <fullName evidence="1">Uncharacterized protein</fullName>
    </submittedName>
</protein>
<keyword evidence="2" id="KW-1185">Reference proteome</keyword>
<comment type="caution">
    <text evidence="1">The sequence shown here is derived from an EMBL/GenBank/DDBJ whole genome shotgun (WGS) entry which is preliminary data.</text>
</comment>
<reference evidence="1" key="1">
    <citation type="submission" date="2022-07" db="EMBL/GenBank/DDBJ databases">
        <title>Phylogenomic reconstructions and comparative analyses of Kickxellomycotina fungi.</title>
        <authorList>
            <person name="Reynolds N.K."/>
            <person name="Stajich J.E."/>
            <person name="Barry K."/>
            <person name="Grigoriev I.V."/>
            <person name="Crous P."/>
            <person name="Smith M.E."/>
        </authorList>
    </citation>
    <scope>NUCLEOTIDE SEQUENCE</scope>
    <source>
        <strain evidence="1">NRRL 5244</strain>
    </source>
</reference>
<dbReference type="EMBL" id="JANBPW010006432">
    <property type="protein sequence ID" value="KAJ1930136.1"/>
    <property type="molecule type" value="Genomic_DNA"/>
</dbReference>
<accession>A0ACC1IYA0</accession>
<evidence type="ECO:0000313" key="2">
    <source>
        <dbReference type="Proteomes" id="UP001150603"/>
    </source>
</evidence>
<sequence>MPATPPPSSDSSYNSYYSKTFLTRLREFYHTDADRAGLRCLISGIEADPDDVIPNAVPRSAPPQGPGYRGMAGGQRASVLSMSAGSERIRPKVEAIMTSFKNLEGQVVTWSAFSRRASTIGKRSTMMSGISMESNDTAYMPNVALLKAASPSLPAIPFHSFLTIDKIME</sequence>
<dbReference type="Proteomes" id="UP001150603">
    <property type="component" value="Unassembled WGS sequence"/>
</dbReference>
<gene>
    <name evidence="1" type="ORF">FBU59_006983</name>
</gene>
<name>A0ACC1IYA0_9FUNG</name>
<organism evidence="1 2">
    <name type="scientific">Linderina macrospora</name>
    <dbReference type="NCBI Taxonomy" id="4868"/>
    <lineage>
        <taxon>Eukaryota</taxon>
        <taxon>Fungi</taxon>
        <taxon>Fungi incertae sedis</taxon>
        <taxon>Zoopagomycota</taxon>
        <taxon>Kickxellomycotina</taxon>
        <taxon>Kickxellomycetes</taxon>
        <taxon>Kickxellales</taxon>
        <taxon>Kickxellaceae</taxon>
        <taxon>Linderina</taxon>
    </lineage>
</organism>
<evidence type="ECO:0000313" key="1">
    <source>
        <dbReference type="EMBL" id="KAJ1930136.1"/>
    </source>
</evidence>
<proteinExistence type="predicted"/>